<dbReference type="GO" id="GO:0005681">
    <property type="term" value="C:spliceosomal complex"/>
    <property type="evidence" value="ECO:0007669"/>
    <property type="project" value="TreeGrafter"/>
</dbReference>
<dbReference type="AlphaFoldDB" id="A0A8S3YNG7"/>
<evidence type="ECO:0000256" key="3">
    <source>
        <dbReference type="ARBA" id="ARBA00022664"/>
    </source>
</evidence>
<dbReference type="InterPro" id="IPR036249">
    <property type="entry name" value="Thioredoxin-like_sf"/>
</dbReference>
<dbReference type="GO" id="GO:0005682">
    <property type="term" value="C:U5 snRNP"/>
    <property type="evidence" value="ECO:0007669"/>
    <property type="project" value="UniProtKB-UniRule"/>
</dbReference>
<keyword evidence="11" id="KW-1185">Reference proteome</keyword>
<dbReference type="GO" id="GO:0046540">
    <property type="term" value="C:U4/U6 x U5 tri-snRNP complex"/>
    <property type="evidence" value="ECO:0007669"/>
    <property type="project" value="UniProtKB-UniRule"/>
</dbReference>
<dbReference type="GO" id="GO:0000398">
    <property type="term" value="P:mRNA splicing, via spliceosome"/>
    <property type="evidence" value="ECO:0007669"/>
    <property type="project" value="InterPro"/>
</dbReference>
<evidence type="ECO:0000313" key="10">
    <source>
        <dbReference type="EMBL" id="CAG5115906.1"/>
    </source>
</evidence>
<comment type="subunit">
    <text evidence="8">Homodimer. Interacts with the U5-102 kDa protein subunit of the spliceosome.</text>
</comment>
<dbReference type="SMART" id="SM01410">
    <property type="entry name" value="DIM1"/>
    <property type="match status" value="1"/>
</dbReference>
<dbReference type="FunFam" id="3.40.30.10:FF:000059">
    <property type="entry name" value="Thioredoxin-like protein"/>
    <property type="match status" value="1"/>
</dbReference>
<dbReference type="Gene3D" id="3.40.30.10">
    <property type="entry name" value="Glutaredoxin"/>
    <property type="match status" value="1"/>
</dbReference>
<evidence type="ECO:0000256" key="8">
    <source>
        <dbReference type="ARBA" id="ARBA00063722"/>
    </source>
</evidence>
<comment type="similarity">
    <text evidence="2 9">Belongs to the DIM1 family.</text>
</comment>
<dbReference type="EMBL" id="CAJHNH020000180">
    <property type="protein sequence ID" value="CAG5115906.1"/>
    <property type="molecule type" value="Genomic_DNA"/>
</dbReference>
<dbReference type="SUPFAM" id="SSF52833">
    <property type="entry name" value="Thioredoxin-like"/>
    <property type="match status" value="1"/>
</dbReference>
<organism evidence="10 11">
    <name type="scientific">Candidula unifasciata</name>
    <dbReference type="NCBI Taxonomy" id="100452"/>
    <lineage>
        <taxon>Eukaryota</taxon>
        <taxon>Metazoa</taxon>
        <taxon>Spiralia</taxon>
        <taxon>Lophotrochozoa</taxon>
        <taxon>Mollusca</taxon>
        <taxon>Gastropoda</taxon>
        <taxon>Heterobranchia</taxon>
        <taxon>Euthyneura</taxon>
        <taxon>Panpulmonata</taxon>
        <taxon>Eupulmonata</taxon>
        <taxon>Stylommatophora</taxon>
        <taxon>Helicina</taxon>
        <taxon>Helicoidea</taxon>
        <taxon>Geomitridae</taxon>
        <taxon>Candidula</taxon>
    </lineage>
</organism>
<dbReference type="PANTHER" id="PTHR12052">
    <property type="entry name" value="THIOREDOXIN-LIKE PROTEN 4A, 4B"/>
    <property type="match status" value="1"/>
</dbReference>
<comment type="subcellular location">
    <subcellularLocation>
        <location evidence="1 9">Nucleus</location>
    </subcellularLocation>
</comment>
<accession>A0A8S3YNG7</accession>
<comment type="caution">
    <text evidence="10">The sequence shown here is derived from an EMBL/GenBank/DDBJ whole genome shotgun (WGS) entry which is preliminary data.</text>
</comment>
<dbReference type="InterPro" id="IPR004123">
    <property type="entry name" value="Dim1"/>
</dbReference>
<evidence type="ECO:0000256" key="7">
    <source>
        <dbReference type="ARBA" id="ARBA00060348"/>
    </source>
</evidence>
<evidence type="ECO:0000256" key="4">
    <source>
        <dbReference type="ARBA" id="ARBA00023187"/>
    </source>
</evidence>
<dbReference type="Pfam" id="PF02966">
    <property type="entry name" value="DIM1"/>
    <property type="match status" value="1"/>
</dbReference>
<evidence type="ECO:0000256" key="2">
    <source>
        <dbReference type="ARBA" id="ARBA00008241"/>
    </source>
</evidence>
<name>A0A8S3YNG7_9EUPU</name>
<dbReference type="Proteomes" id="UP000678393">
    <property type="component" value="Unassembled WGS sequence"/>
</dbReference>
<evidence type="ECO:0000256" key="1">
    <source>
        <dbReference type="ARBA" id="ARBA00004123"/>
    </source>
</evidence>
<reference evidence="10" key="1">
    <citation type="submission" date="2021-04" db="EMBL/GenBank/DDBJ databases">
        <authorList>
            <consortium name="Molecular Ecology Group"/>
        </authorList>
    </citation>
    <scope>NUCLEOTIDE SEQUENCE</scope>
</reference>
<evidence type="ECO:0000313" key="11">
    <source>
        <dbReference type="Proteomes" id="UP000678393"/>
    </source>
</evidence>
<protein>
    <recommendedName>
        <fullName evidence="9">Thioredoxin-like protein</fullName>
    </recommendedName>
</protein>
<dbReference type="PIRSF" id="PIRSF017199">
    <property type="entry name" value="mRNA_splic_U5"/>
    <property type="match status" value="1"/>
</dbReference>
<keyword evidence="6" id="KW-0131">Cell cycle</keyword>
<evidence type="ECO:0000256" key="5">
    <source>
        <dbReference type="ARBA" id="ARBA00023242"/>
    </source>
</evidence>
<gene>
    <name evidence="10" type="ORF">CUNI_LOCUS1464</name>
</gene>
<dbReference type="OrthoDB" id="147752at2759"/>
<dbReference type="PANTHER" id="PTHR12052:SF4">
    <property type="entry name" value="THIOREDOXIN-LIKE PROTEIN 4B"/>
    <property type="match status" value="1"/>
</dbReference>
<comment type="function">
    <text evidence="7">Essential role in pre-mRNA splicing. Required in cell cycle progression for S/G(2) transition.</text>
</comment>
<comment type="function">
    <text evidence="9">Plays role in pre-mRNA splicing.</text>
</comment>
<keyword evidence="3 9" id="KW-0507">mRNA processing</keyword>
<sequence>MSYLLQTLSSKQEVDNVIRETEDIVLVLRFGRDTDSSCLQLDDILAKTAEDLANMAAIYLVDVDKVPVYAQYFDISLIPSTIFFFNGQHIKVDWGSPDHTKFVGSFKHKQDFIDVVEVIYRGAMKGRVMVRSPLDPKDIPKYHLIYKDI</sequence>
<keyword evidence="5 9" id="KW-0539">Nucleus</keyword>
<keyword evidence="4 9" id="KW-0508">mRNA splicing</keyword>
<evidence type="ECO:0000256" key="6">
    <source>
        <dbReference type="ARBA" id="ARBA00023306"/>
    </source>
</evidence>
<proteinExistence type="inferred from homology"/>
<evidence type="ECO:0000256" key="9">
    <source>
        <dbReference type="PIRNR" id="PIRNR017199"/>
    </source>
</evidence>